<evidence type="ECO:0000313" key="1">
    <source>
        <dbReference type="EMBL" id="XCM37800.1"/>
    </source>
</evidence>
<dbReference type="Pfam" id="PF08852">
    <property type="entry name" value="DUF1822"/>
    <property type="match status" value="1"/>
</dbReference>
<gene>
    <name evidence="1" type="ORF">ABWT76_000600</name>
</gene>
<organism evidence="1">
    <name type="scientific">Planktothricoides raciborskii GIHE-MW2</name>
    <dbReference type="NCBI Taxonomy" id="2792601"/>
    <lineage>
        <taxon>Bacteria</taxon>
        <taxon>Bacillati</taxon>
        <taxon>Cyanobacteriota</taxon>
        <taxon>Cyanophyceae</taxon>
        <taxon>Oscillatoriophycideae</taxon>
        <taxon>Oscillatoriales</taxon>
        <taxon>Oscillatoriaceae</taxon>
        <taxon>Planktothricoides</taxon>
    </lineage>
</organism>
<accession>A0AAU8JHP1</accession>
<sequence>MNIQQFGQLVPIPSVPRQLCEGFARQMQPERAEAVKQRAIAVWVVSRYLDRYNYQSDYTQSSAWNLALQALTELADLEIKEGEISLGIVECIPIAESAETLEIPEQAVMSDRIAYIAVEINPENTWGAIVGFTPALEIEFPELSIDRDNLLPADQLLDLLDHAKNIAEKAEKDIWEPLKNYDWLKNLGEEWFTENRQAIIAQLERALLLENEAVWQIESAAQEIEALIGQFAAVESSKELVMSREDATDSKRQELRQIIGGLFRSLRDNQK</sequence>
<reference evidence="1" key="1">
    <citation type="submission" date="2024-07" db="EMBL/GenBank/DDBJ databases">
        <authorList>
            <person name="Kim Y.J."/>
            <person name="Jeong J.Y."/>
        </authorList>
    </citation>
    <scope>NUCLEOTIDE SEQUENCE</scope>
    <source>
        <strain evidence="1">GIHE-MW2</strain>
    </source>
</reference>
<proteinExistence type="predicted"/>
<dbReference type="InterPro" id="IPR014951">
    <property type="entry name" value="DUF1822"/>
</dbReference>
<dbReference type="RefSeq" id="WP_054468921.1">
    <property type="nucleotide sequence ID" value="NZ_CP159837.1"/>
</dbReference>
<protein>
    <submittedName>
        <fullName evidence="1">DUF1822 family protein</fullName>
    </submittedName>
</protein>
<dbReference type="EMBL" id="CP159837">
    <property type="protein sequence ID" value="XCM37800.1"/>
    <property type="molecule type" value="Genomic_DNA"/>
</dbReference>
<dbReference type="AlphaFoldDB" id="A0AAU8JHP1"/>
<name>A0AAU8JHP1_9CYAN</name>